<feature type="chain" id="PRO_5040286442" evidence="4">
    <location>
        <begin position="20"/>
        <end position="139"/>
    </location>
</feature>
<evidence type="ECO:0000313" key="6">
    <source>
        <dbReference type="Proteomes" id="UP000800093"/>
    </source>
</evidence>
<accession>A0A9P4NBA2</accession>
<sequence length="139" mass="14771">MKLLSLSFTALGLATFSLATSVSWDAGYDSSSRSLTVVACSDGANGLITRYKWQTQGQIPTFPYIGGWQGVTGWNSPNCGTCHSLTYNGKTIYILAIDHAGNGFNIAKTAMNALTDGNAEQFGRVEATAVKVANSYCKI</sequence>
<comment type="subcellular location">
    <subcellularLocation>
        <location evidence="1">Secreted</location>
    </subcellularLocation>
</comment>
<protein>
    <submittedName>
        <fullName evidence="5">Cerato-platanin</fullName>
    </submittedName>
</protein>
<dbReference type="InterPro" id="IPR010829">
    <property type="entry name" value="Cerato-platanin"/>
</dbReference>
<evidence type="ECO:0000256" key="1">
    <source>
        <dbReference type="ARBA" id="ARBA00004613"/>
    </source>
</evidence>
<dbReference type="EMBL" id="ML986580">
    <property type="protein sequence ID" value="KAF2269986.1"/>
    <property type="molecule type" value="Genomic_DNA"/>
</dbReference>
<gene>
    <name evidence="5" type="ORF">CC78DRAFT_574094</name>
</gene>
<keyword evidence="3" id="KW-0964">Secreted</keyword>
<dbReference type="CDD" id="cd22778">
    <property type="entry name" value="DPBB_CEPL-like"/>
    <property type="match status" value="1"/>
</dbReference>
<dbReference type="Pfam" id="PF07249">
    <property type="entry name" value="Cerato-platanin"/>
    <property type="match status" value="1"/>
</dbReference>
<dbReference type="SUPFAM" id="SSF50685">
    <property type="entry name" value="Barwin-like endoglucanases"/>
    <property type="match status" value="1"/>
</dbReference>
<dbReference type="AlphaFoldDB" id="A0A9P4NBA2"/>
<name>A0A9P4NBA2_9PLEO</name>
<evidence type="ECO:0000256" key="4">
    <source>
        <dbReference type="SAM" id="SignalP"/>
    </source>
</evidence>
<reference evidence="6" key="1">
    <citation type="journal article" date="2020" name="Stud. Mycol.">
        <title>101 Dothideomycetes genomes: A test case for predicting lifestyles and emergence of pathogens.</title>
        <authorList>
            <person name="Haridas S."/>
            <person name="Albert R."/>
            <person name="Binder M."/>
            <person name="Bloem J."/>
            <person name="LaButti K."/>
            <person name="Salamov A."/>
            <person name="Andreopoulos B."/>
            <person name="Baker S."/>
            <person name="Barry K."/>
            <person name="Bills G."/>
            <person name="Bluhm B."/>
            <person name="Cannon C."/>
            <person name="Castanera R."/>
            <person name="Culley D."/>
            <person name="Daum C."/>
            <person name="Ezra D."/>
            <person name="Gonzalez J."/>
            <person name="Henrissat B."/>
            <person name="Kuo A."/>
            <person name="Liang C."/>
            <person name="Lipzen A."/>
            <person name="Lutzoni F."/>
            <person name="Magnuson J."/>
            <person name="Mondo S."/>
            <person name="Nolan M."/>
            <person name="Ohm R."/>
            <person name="Pangilinan J."/>
            <person name="Park H.-J."/>
            <person name="Ramirez L."/>
            <person name="Alfaro M."/>
            <person name="Sun H."/>
            <person name="Tritt A."/>
            <person name="Yoshinaga Y."/>
            <person name="Zwiers L.-H."/>
            <person name="Turgeon B."/>
            <person name="Goodwin S."/>
            <person name="Spatafora J."/>
            <person name="Crous P."/>
            <person name="Grigoriev I."/>
        </authorList>
    </citation>
    <scope>NUCLEOTIDE SEQUENCE [LARGE SCALE GENOMIC DNA]</scope>
    <source>
        <strain evidence="6">CBS 304.66</strain>
    </source>
</reference>
<evidence type="ECO:0000256" key="2">
    <source>
        <dbReference type="ARBA" id="ARBA00010421"/>
    </source>
</evidence>
<keyword evidence="4" id="KW-0732">Signal</keyword>
<dbReference type="OrthoDB" id="4898945at2759"/>
<dbReference type="Proteomes" id="UP000800093">
    <property type="component" value="Unassembled WGS sequence"/>
</dbReference>
<dbReference type="Gene3D" id="2.40.40.10">
    <property type="entry name" value="RlpA-like domain"/>
    <property type="match status" value="1"/>
</dbReference>
<comment type="caution">
    <text evidence="5">The sequence shown here is derived from an EMBL/GenBank/DDBJ whole genome shotgun (WGS) entry which is preliminary data.</text>
</comment>
<comment type="similarity">
    <text evidence="2">Belongs to the cerato-platanin family.</text>
</comment>
<feature type="signal peptide" evidence="4">
    <location>
        <begin position="1"/>
        <end position="19"/>
    </location>
</feature>
<dbReference type="GO" id="GO:0005576">
    <property type="term" value="C:extracellular region"/>
    <property type="evidence" value="ECO:0007669"/>
    <property type="project" value="UniProtKB-SubCell"/>
</dbReference>
<evidence type="ECO:0000256" key="3">
    <source>
        <dbReference type="ARBA" id="ARBA00022525"/>
    </source>
</evidence>
<organism evidence="5 6">
    <name type="scientific">Lojkania enalia</name>
    <dbReference type="NCBI Taxonomy" id="147567"/>
    <lineage>
        <taxon>Eukaryota</taxon>
        <taxon>Fungi</taxon>
        <taxon>Dikarya</taxon>
        <taxon>Ascomycota</taxon>
        <taxon>Pezizomycotina</taxon>
        <taxon>Dothideomycetes</taxon>
        <taxon>Pleosporomycetidae</taxon>
        <taxon>Pleosporales</taxon>
        <taxon>Pleosporales incertae sedis</taxon>
        <taxon>Lojkania</taxon>
    </lineage>
</organism>
<keyword evidence="6" id="KW-1185">Reference proteome</keyword>
<proteinExistence type="inferred from homology"/>
<evidence type="ECO:0000313" key="5">
    <source>
        <dbReference type="EMBL" id="KAF2269986.1"/>
    </source>
</evidence>
<dbReference type="InterPro" id="IPR036908">
    <property type="entry name" value="RlpA-like_sf"/>
</dbReference>